<evidence type="ECO:0000313" key="2">
    <source>
        <dbReference type="EMBL" id="KAK7360711.1"/>
    </source>
</evidence>
<gene>
    <name evidence="2" type="ORF">VNO77_02720</name>
</gene>
<comment type="caution">
    <text evidence="2">The sequence shown here is derived from an EMBL/GenBank/DDBJ whole genome shotgun (WGS) entry which is preliminary data.</text>
</comment>
<proteinExistence type="predicted"/>
<name>A0AAN9R6C6_CANGL</name>
<dbReference type="EMBL" id="JAYMYQ010000001">
    <property type="protein sequence ID" value="KAK7360711.1"/>
    <property type="molecule type" value="Genomic_DNA"/>
</dbReference>
<feature type="region of interest" description="Disordered" evidence="1">
    <location>
        <begin position="47"/>
        <end position="71"/>
    </location>
</feature>
<sequence length="171" mass="19632">MLIIMVAVHVLEADVRRSLWEWEQPLVILLSVISCWPKLEQIRGKLRRTTPGSNFPNHDASHRKKSEQDPRRRRAAITWFILLGTKLPSMLDFPVSEAWYMNANAWSAMVNGFSGSRRIPAAVTCMHGALNIGEYITVQARIHMLYAILSFRSDKLLMDIVYDPEQPKQSN</sequence>
<dbReference type="AlphaFoldDB" id="A0AAN9R6C6"/>
<organism evidence="2 3">
    <name type="scientific">Canavalia gladiata</name>
    <name type="common">Sword bean</name>
    <name type="synonym">Dolichos gladiatus</name>
    <dbReference type="NCBI Taxonomy" id="3824"/>
    <lineage>
        <taxon>Eukaryota</taxon>
        <taxon>Viridiplantae</taxon>
        <taxon>Streptophyta</taxon>
        <taxon>Embryophyta</taxon>
        <taxon>Tracheophyta</taxon>
        <taxon>Spermatophyta</taxon>
        <taxon>Magnoliopsida</taxon>
        <taxon>eudicotyledons</taxon>
        <taxon>Gunneridae</taxon>
        <taxon>Pentapetalae</taxon>
        <taxon>rosids</taxon>
        <taxon>fabids</taxon>
        <taxon>Fabales</taxon>
        <taxon>Fabaceae</taxon>
        <taxon>Papilionoideae</taxon>
        <taxon>50 kb inversion clade</taxon>
        <taxon>NPAAA clade</taxon>
        <taxon>indigoferoid/millettioid clade</taxon>
        <taxon>Phaseoleae</taxon>
        <taxon>Canavalia</taxon>
    </lineage>
</organism>
<reference evidence="2 3" key="1">
    <citation type="submission" date="2024-01" db="EMBL/GenBank/DDBJ databases">
        <title>The genomes of 5 underutilized Papilionoideae crops provide insights into root nodulation and disease resistanc.</title>
        <authorList>
            <person name="Jiang F."/>
        </authorList>
    </citation>
    <scope>NUCLEOTIDE SEQUENCE [LARGE SCALE GENOMIC DNA]</scope>
    <source>
        <strain evidence="2">LVBAO_FW01</strain>
        <tissue evidence="2">Leaves</tissue>
    </source>
</reference>
<protein>
    <submittedName>
        <fullName evidence="2">Uncharacterized protein</fullName>
    </submittedName>
</protein>
<dbReference type="Proteomes" id="UP001367508">
    <property type="component" value="Unassembled WGS sequence"/>
</dbReference>
<accession>A0AAN9R6C6</accession>
<keyword evidence="3" id="KW-1185">Reference proteome</keyword>
<evidence type="ECO:0000256" key="1">
    <source>
        <dbReference type="SAM" id="MobiDB-lite"/>
    </source>
</evidence>
<evidence type="ECO:0000313" key="3">
    <source>
        <dbReference type="Proteomes" id="UP001367508"/>
    </source>
</evidence>
<feature type="compositionally biased region" description="Basic residues" evidence="1">
    <location>
        <begin position="61"/>
        <end position="71"/>
    </location>
</feature>